<keyword evidence="2" id="KW-0433">Leucine-rich repeat</keyword>
<dbReference type="Proteomes" id="UP000036987">
    <property type="component" value="Unassembled WGS sequence"/>
</dbReference>
<name>A0A0K9PI30_ZOSMR</name>
<dbReference type="InterPro" id="IPR001611">
    <property type="entry name" value="Leu-rich_rpt"/>
</dbReference>
<keyword evidence="4" id="KW-0677">Repeat</keyword>
<dbReference type="Gene3D" id="3.80.10.10">
    <property type="entry name" value="Ribonuclease Inhibitor"/>
    <property type="match status" value="1"/>
</dbReference>
<dbReference type="AlphaFoldDB" id="A0A0K9PI30"/>
<evidence type="ECO:0000256" key="5">
    <source>
        <dbReference type="ARBA" id="ARBA00023180"/>
    </source>
</evidence>
<evidence type="ECO:0000256" key="4">
    <source>
        <dbReference type="ARBA" id="ARBA00022737"/>
    </source>
</evidence>
<keyword evidence="3" id="KW-0732">Signal</keyword>
<organism evidence="6 7">
    <name type="scientific">Zostera marina</name>
    <name type="common">Eelgrass</name>
    <dbReference type="NCBI Taxonomy" id="29655"/>
    <lineage>
        <taxon>Eukaryota</taxon>
        <taxon>Viridiplantae</taxon>
        <taxon>Streptophyta</taxon>
        <taxon>Embryophyta</taxon>
        <taxon>Tracheophyta</taxon>
        <taxon>Spermatophyta</taxon>
        <taxon>Magnoliopsida</taxon>
        <taxon>Liliopsida</taxon>
        <taxon>Zosteraceae</taxon>
        <taxon>Zostera</taxon>
    </lineage>
</organism>
<dbReference type="STRING" id="29655.A0A0K9PI30"/>
<dbReference type="PANTHER" id="PTHR48059:SF30">
    <property type="entry name" value="OS06G0587000 PROTEIN"/>
    <property type="match status" value="1"/>
</dbReference>
<evidence type="ECO:0000256" key="2">
    <source>
        <dbReference type="ARBA" id="ARBA00022614"/>
    </source>
</evidence>
<evidence type="ECO:0000256" key="3">
    <source>
        <dbReference type="ARBA" id="ARBA00022729"/>
    </source>
</evidence>
<dbReference type="PANTHER" id="PTHR48059">
    <property type="entry name" value="POLYGALACTURONASE INHIBITOR 1"/>
    <property type="match status" value="1"/>
</dbReference>
<gene>
    <name evidence="6" type="ORF">ZOSMA_252G00060</name>
</gene>
<protein>
    <submittedName>
        <fullName evidence="6">Uncharacterized protein</fullName>
    </submittedName>
</protein>
<evidence type="ECO:0000313" key="6">
    <source>
        <dbReference type="EMBL" id="KMZ67905.1"/>
    </source>
</evidence>
<comment type="subcellular location">
    <subcellularLocation>
        <location evidence="1">Cell envelope</location>
    </subcellularLocation>
</comment>
<evidence type="ECO:0000256" key="1">
    <source>
        <dbReference type="ARBA" id="ARBA00004196"/>
    </source>
</evidence>
<reference evidence="7" key="1">
    <citation type="journal article" date="2016" name="Nature">
        <title>The genome of the seagrass Zostera marina reveals angiosperm adaptation to the sea.</title>
        <authorList>
            <person name="Olsen J.L."/>
            <person name="Rouze P."/>
            <person name="Verhelst B."/>
            <person name="Lin Y.-C."/>
            <person name="Bayer T."/>
            <person name="Collen J."/>
            <person name="Dattolo E."/>
            <person name="De Paoli E."/>
            <person name="Dittami S."/>
            <person name="Maumus F."/>
            <person name="Michel G."/>
            <person name="Kersting A."/>
            <person name="Lauritano C."/>
            <person name="Lohaus R."/>
            <person name="Toepel M."/>
            <person name="Tonon T."/>
            <person name="Vanneste K."/>
            <person name="Amirebrahimi M."/>
            <person name="Brakel J."/>
            <person name="Bostroem C."/>
            <person name="Chovatia M."/>
            <person name="Grimwood J."/>
            <person name="Jenkins J.W."/>
            <person name="Jueterbock A."/>
            <person name="Mraz A."/>
            <person name="Stam W.T."/>
            <person name="Tice H."/>
            <person name="Bornberg-Bauer E."/>
            <person name="Green P.J."/>
            <person name="Pearson G.A."/>
            <person name="Procaccini G."/>
            <person name="Duarte C.M."/>
            <person name="Schmutz J."/>
            <person name="Reusch T.B.H."/>
            <person name="Van de Peer Y."/>
        </authorList>
    </citation>
    <scope>NUCLEOTIDE SEQUENCE [LARGE SCALE GENOMIC DNA]</scope>
    <source>
        <strain evidence="7">cv. Finnish</strain>
    </source>
</reference>
<dbReference type="OrthoDB" id="664407at2759"/>
<dbReference type="OMA" id="SSRLEYX"/>
<dbReference type="InterPro" id="IPR051848">
    <property type="entry name" value="PGIP"/>
</dbReference>
<dbReference type="Pfam" id="PF00560">
    <property type="entry name" value="LRR_1"/>
    <property type="match status" value="2"/>
</dbReference>
<dbReference type="SUPFAM" id="SSF52058">
    <property type="entry name" value="L domain-like"/>
    <property type="match status" value="1"/>
</dbReference>
<dbReference type="InterPro" id="IPR032675">
    <property type="entry name" value="LRR_dom_sf"/>
</dbReference>
<dbReference type="EMBL" id="LFYR01000874">
    <property type="protein sequence ID" value="KMZ67905.1"/>
    <property type="molecule type" value="Genomic_DNA"/>
</dbReference>
<sequence>MSWVSDLKGGSFPPLESIQNLRYLILRNCSISGELPSYIGYMKSLKAIDVSFNNFTGEIPSSFINLNLTLDLMYLSDNKFTGQIPS</sequence>
<keyword evidence="5" id="KW-0325">Glycoprotein</keyword>
<comment type="caution">
    <text evidence="6">The sequence shown here is derived from an EMBL/GenBank/DDBJ whole genome shotgun (WGS) entry which is preliminary data.</text>
</comment>
<dbReference type="FunFam" id="3.80.10.10:FF:000041">
    <property type="entry name" value="LRR receptor-like serine/threonine-protein kinase ERECTA"/>
    <property type="match status" value="1"/>
</dbReference>
<evidence type="ECO:0000313" key="7">
    <source>
        <dbReference type="Proteomes" id="UP000036987"/>
    </source>
</evidence>
<accession>A0A0K9PI30</accession>
<proteinExistence type="predicted"/>
<keyword evidence="7" id="KW-1185">Reference proteome</keyword>